<keyword evidence="2" id="KW-1015">Disulfide bond</keyword>
<evidence type="ECO:0000256" key="3">
    <source>
        <dbReference type="SAM" id="SignalP"/>
    </source>
</evidence>
<dbReference type="SUPFAM" id="SSF53474">
    <property type="entry name" value="alpha/beta-Hydrolases"/>
    <property type="match status" value="1"/>
</dbReference>
<dbReference type="Proteomes" id="UP000033647">
    <property type="component" value="Unassembled WGS sequence"/>
</dbReference>
<accession>A0A0F4G6L8</accession>
<dbReference type="PANTHER" id="PTHR33630:SF9">
    <property type="entry name" value="CUTINASE 4"/>
    <property type="match status" value="1"/>
</dbReference>
<dbReference type="EMBL" id="LAFY01004417">
    <property type="protein sequence ID" value="KJX93001.1"/>
    <property type="molecule type" value="Genomic_DNA"/>
</dbReference>
<evidence type="ECO:0008006" key="6">
    <source>
        <dbReference type="Google" id="ProtNLM"/>
    </source>
</evidence>
<dbReference type="Pfam" id="PF01083">
    <property type="entry name" value="Cutinase"/>
    <property type="match status" value="1"/>
</dbReference>
<dbReference type="InterPro" id="IPR029058">
    <property type="entry name" value="AB_hydrolase_fold"/>
</dbReference>
<dbReference type="STRING" id="1047168.A0A0F4G6L8"/>
<evidence type="ECO:0000256" key="1">
    <source>
        <dbReference type="ARBA" id="ARBA00022801"/>
    </source>
</evidence>
<protein>
    <recommendedName>
        <fullName evidence="6">Carbohydrate esterase family 5 protein</fullName>
    </recommendedName>
</protein>
<evidence type="ECO:0000313" key="4">
    <source>
        <dbReference type="EMBL" id="KJX93001.1"/>
    </source>
</evidence>
<feature type="chain" id="PRO_5002468215" description="Carbohydrate esterase family 5 protein" evidence="3">
    <location>
        <begin position="23"/>
        <end position="326"/>
    </location>
</feature>
<dbReference type="PANTHER" id="PTHR33630">
    <property type="entry name" value="CUTINASE RV1984C-RELATED-RELATED"/>
    <property type="match status" value="1"/>
</dbReference>
<dbReference type="GO" id="GO:0052689">
    <property type="term" value="F:carboxylic ester hydrolase activity"/>
    <property type="evidence" value="ECO:0007669"/>
    <property type="project" value="UniProtKB-ARBA"/>
</dbReference>
<dbReference type="Gene3D" id="3.40.50.1820">
    <property type="entry name" value="alpha/beta hydrolase"/>
    <property type="match status" value="1"/>
</dbReference>
<dbReference type="OrthoDB" id="2586582at2759"/>
<dbReference type="SMART" id="SM01110">
    <property type="entry name" value="Cutinase"/>
    <property type="match status" value="1"/>
</dbReference>
<keyword evidence="1" id="KW-0378">Hydrolase</keyword>
<gene>
    <name evidence="4" type="ORF">TI39_contig4458g00002</name>
</gene>
<name>A0A0F4G6L8_9PEZI</name>
<dbReference type="InterPro" id="IPR000675">
    <property type="entry name" value="Cutinase/axe"/>
</dbReference>
<evidence type="ECO:0000256" key="2">
    <source>
        <dbReference type="ARBA" id="ARBA00023157"/>
    </source>
</evidence>
<keyword evidence="3" id="KW-0732">Signal</keyword>
<sequence length="326" mass="32508">MPGSTTLLLSASLSLLATLTSAQNQLTEYYATIDNSTTSACPSAGGAHIIVARASQEPLGYGTIGMVKDKVIAANSASNAEYVVYPATLSGYPTSESEGVTGMKELVEAYLAKDCPGNAPIVLMGYSQGAQVVADYISGQNVKGFAYNATLTEPASDDVLSRIAAVITMGDPSINITSNAAHVGNSTKPGLFERAANSSMVLADIADKSQAYCDALDPYCASAPDFSTISVHLGYVNEYGMDAVKFVTEKIEAYYAGAGAASNGTSATNGTSGGGGAGAGAGAGAGGATPTQSGNGPAYTGGASNLGMGSTMAVVMAVGIAFACGL</sequence>
<organism evidence="4 5">
    <name type="scientific">Zymoseptoria brevis</name>
    <dbReference type="NCBI Taxonomy" id="1047168"/>
    <lineage>
        <taxon>Eukaryota</taxon>
        <taxon>Fungi</taxon>
        <taxon>Dikarya</taxon>
        <taxon>Ascomycota</taxon>
        <taxon>Pezizomycotina</taxon>
        <taxon>Dothideomycetes</taxon>
        <taxon>Dothideomycetidae</taxon>
        <taxon>Mycosphaerellales</taxon>
        <taxon>Mycosphaerellaceae</taxon>
        <taxon>Zymoseptoria</taxon>
    </lineage>
</organism>
<proteinExistence type="predicted"/>
<keyword evidence="5" id="KW-1185">Reference proteome</keyword>
<comment type="caution">
    <text evidence="4">The sequence shown here is derived from an EMBL/GenBank/DDBJ whole genome shotgun (WGS) entry which is preliminary data.</text>
</comment>
<reference evidence="4 5" key="1">
    <citation type="submission" date="2015-03" db="EMBL/GenBank/DDBJ databases">
        <title>RNA-seq based gene annotation and comparative genomics of four Zymoseptoria species reveal species-specific pathogenicity related genes and transposable element activity.</title>
        <authorList>
            <person name="Grandaubert J."/>
            <person name="Bhattacharyya A."/>
            <person name="Stukenbrock E.H."/>
        </authorList>
    </citation>
    <scope>NUCLEOTIDE SEQUENCE [LARGE SCALE GENOMIC DNA]</scope>
    <source>
        <strain evidence="4 5">Zb18110</strain>
    </source>
</reference>
<dbReference type="AlphaFoldDB" id="A0A0F4G6L8"/>
<evidence type="ECO:0000313" key="5">
    <source>
        <dbReference type="Proteomes" id="UP000033647"/>
    </source>
</evidence>
<feature type="signal peptide" evidence="3">
    <location>
        <begin position="1"/>
        <end position="22"/>
    </location>
</feature>